<protein>
    <submittedName>
        <fullName evidence="2">Uncharacterized protein</fullName>
    </submittedName>
</protein>
<keyword evidence="1" id="KW-0812">Transmembrane</keyword>
<dbReference type="Proteomes" id="UP000307943">
    <property type="component" value="Unassembled WGS sequence"/>
</dbReference>
<feature type="transmembrane region" description="Helical" evidence="1">
    <location>
        <begin position="37"/>
        <end position="66"/>
    </location>
</feature>
<dbReference type="OrthoDB" id="9953420at2"/>
<organism evidence="2 3">
    <name type="scientific">Paenibacillus hemerocallicola</name>
    <dbReference type="NCBI Taxonomy" id="1172614"/>
    <lineage>
        <taxon>Bacteria</taxon>
        <taxon>Bacillati</taxon>
        <taxon>Bacillota</taxon>
        <taxon>Bacilli</taxon>
        <taxon>Bacillales</taxon>
        <taxon>Paenibacillaceae</taxon>
        <taxon>Paenibacillus</taxon>
    </lineage>
</organism>
<sequence length="67" mass="7415">MSPLGAKFIGICVIAVLFIVMRLIFKNTLKGEAGASNLLFIAFVPLYGIALPFVLIFLFKVIYYMLA</sequence>
<feature type="transmembrane region" description="Helical" evidence="1">
    <location>
        <begin position="6"/>
        <end position="25"/>
    </location>
</feature>
<keyword evidence="1" id="KW-1133">Transmembrane helix</keyword>
<evidence type="ECO:0000256" key="1">
    <source>
        <dbReference type="SAM" id="Phobius"/>
    </source>
</evidence>
<reference evidence="2 3" key="1">
    <citation type="submission" date="2019-05" db="EMBL/GenBank/DDBJ databases">
        <title>We sequenced the genome of Paenibacillus hemerocallicola KCTC 33185 for further insight into its adaptation and study the phylogeny of Paenibacillus.</title>
        <authorList>
            <person name="Narsing Rao M.P."/>
        </authorList>
    </citation>
    <scope>NUCLEOTIDE SEQUENCE [LARGE SCALE GENOMIC DNA]</scope>
    <source>
        <strain evidence="2 3">KCTC 33185</strain>
    </source>
</reference>
<keyword evidence="1" id="KW-0472">Membrane</keyword>
<dbReference type="RefSeq" id="WP_139607583.1">
    <property type="nucleotide sequence ID" value="NZ_VDCQ01000102.1"/>
</dbReference>
<keyword evidence="3" id="KW-1185">Reference proteome</keyword>
<gene>
    <name evidence="2" type="ORF">FE784_38400</name>
</gene>
<comment type="caution">
    <text evidence="2">The sequence shown here is derived from an EMBL/GenBank/DDBJ whole genome shotgun (WGS) entry which is preliminary data.</text>
</comment>
<dbReference type="AlphaFoldDB" id="A0A5C4SWQ0"/>
<dbReference type="EMBL" id="VDCQ01000102">
    <property type="protein sequence ID" value="TNJ57639.1"/>
    <property type="molecule type" value="Genomic_DNA"/>
</dbReference>
<evidence type="ECO:0000313" key="2">
    <source>
        <dbReference type="EMBL" id="TNJ57639.1"/>
    </source>
</evidence>
<evidence type="ECO:0000313" key="3">
    <source>
        <dbReference type="Proteomes" id="UP000307943"/>
    </source>
</evidence>
<name>A0A5C4SWQ0_9BACL</name>
<proteinExistence type="predicted"/>
<accession>A0A5C4SWQ0</accession>